<evidence type="ECO:0000256" key="1">
    <source>
        <dbReference type="ARBA" id="ARBA00005771"/>
    </source>
</evidence>
<dbReference type="OrthoDB" id="205623at2759"/>
<evidence type="ECO:0000256" key="3">
    <source>
        <dbReference type="RuleBase" id="RU361155"/>
    </source>
</evidence>
<sequence>MSIIIEQYKNTVATLPMQKTWTDAPLYKYEGFWYHQGFWFQSEYASFSLEAVMASQDDFHAQPTDVFLATYPKSGTTWLKALAFAITNRTKFSYGPTHPLATTCPHDCVPYIESEAYINNPSYANGLLATHIPYTSLPKSIISSGSRIVYICRDPKDVFISFWHFKKKYIDDSSTDPIMLEKAFECFSKGVFEFGSSWDHVIGYRKASLEWPDKILFLNYEEMKRDAKNEVKKLANFIGHPFTEEEEAKGEVEEIIKLCSFDKLSKASKDRDATPNVISNDIFFRKGVVGDSVNHLTDEMIQILDKITTEKYEGLDIPIYNNDKFVVFEK</sequence>
<comment type="caution">
    <text evidence="5">The sequence shown here is derived from an EMBL/GenBank/DDBJ whole genome shotgun (WGS) entry which is preliminary data.</text>
</comment>
<comment type="similarity">
    <text evidence="1 3">Belongs to the sulfotransferase 1 family.</text>
</comment>
<gene>
    <name evidence="5" type="ORF">CTI12_AA573700</name>
</gene>
<evidence type="ECO:0000256" key="2">
    <source>
        <dbReference type="ARBA" id="ARBA00022679"/>
    </source>
</evidence>
<dbReference type="InterPro" id="IPR027417">
    <property type="entry name" value="P-loop_NTPase"/>
</dbReference>
<dbReference type="InterPro" id="IPR000863">
    <property type="entry name" value="Sulfotransferase_dom"/>
</dbReference>
<dbReference type="Gene3D" id="3.40.50.300">
    <property type="entry name" value="P-loop containing nucleotide triphosphate hydrolases"/>
    <property type="match status" value="1"/>
</dbReference>
<dbReference type="PANTHER" id="PTHR11783">
    <property type="entry name" value="SULFOTRANSFERASE SULT"/>
    <property type="match status" value="1"/>
</dbReference>
<dbReference type="EC" id="2.8.2.-" evidence="3"/>
<keyword evidence="2 3" id="KW-0808">Transferase</keyword>
<evidence type="ECO:0000313" key="5">
    <source>
        <dbReference type="EMBL" id="PWA39243.1"/>
    </source>
</evidence>
<feature type="domain" description="Sulfotransferase" evidence="4">
    <location>
        <begin position="63"/>
        <end position="314"/>
    </location>
</feature>
<protein>
    <recommendedName>
        <fullName evidence="3">Sulfotransferase</fullName>
        <ecNumber evidence="3">2.8.2.-</ecNumber>
    </recommendedName>
</protein>
<evidence type="ECO:0000259" key="4">
    <source>
        <dbReference type="Pfam" id="PF00685"/>
    </source>
</evidence>
<organism evidence="5 6">
    <name type="scientific">Artemisia annua</name>
    <name type="common">Sweet wormwood</name>
    <dbReference type="NCBI Taxonomy" id="35608"/>
    <lineage>
        <taxon>Eukaryota</taxon>
        <taxon>Viridiplantae</taxon>
        <taxon>Streptophyta</taxon>
        <taxon>Embryophyta</taxon>
        <taxon>Tracheophyta</taxon>
        <taxon>Spermatophyta</taxon>
        <taxon>Magnoliopsida</taxon>
        <taxon>eudicotyledons</taxon>
        <taxon>Gunneridae</taxon>
        <taxon>Pentapetalae</taxon>
        <taxon>asterids</taxon>
        <taxon>campanulids</taxon>
        <taxon>Asterales</taxon>
        <taxon>Asteraceae</taxon>
        <taxon>Asteroideae</taxon>
        <taxon>Anthemideae</taxon>
        <taxon>Artemisiinae</taxon>
        <taxon>Artemisia</taxon>
    </lineage>
</organism>
<accession>A0A2U1KRB7</accession>
<dbReference type="GO" id="GO:0008146">
    <property type="term" value="F:sulfotransferase activity"/>
    <property type="evidence" value="ECO:0007669"/>
    <property type="project" value="InterPro"/>
</dbReference>
<keyword evidence="6" id="KW-1185">Reference proteome</keyword>
<dbReference type="AlphaFoldDB" id="A0A2U1KRB7"/>
<dbReference type="Pfam" id="PF00685">
    <property type="entry name" value="Sulfotransfer_1"/>
    <property type="match status" value="1"/>
</dbReference>
<reference evidence="5 6" key="1">
    <citation type="journal article" date="2018" name="Mol. Plant">
        <title>The genome of Artemisia annua provides insight into the evolution of Asteraceae family and artemisinin biosynthesis.</title>
        <authorList>
            <person name="Shen Q."/>
            <person name="Zhang L."/>
            <person name="Liao Z."/>
            <person name="Wang S."/>
            <person name="Yan T."/>
            <person name="Shi P."/>
            <person name="Liu M."/>
            <person name="Fu X."/>
            <person name="Pan Q."/>
            <person name="Wang Y."/>
            <person name="Lv Z."/>
            <person name="Lu X."/>
            <person name="Zhang F."/>
            <person name="Jiang W."/>
            <person name="Ma Y."/>
            <person name="Chen M."/>
            <person name="Hao X."/>
            <person name="Li L."/>
            <person name="Tang Y."/>
            <person name="Lv G."/>
            <person name="Zhou Y."/>
            <person name="Sun X."/>
            <person name="Brodelius P.E."/>
            <person name="Rose J.K.C."/>
            <person name="Tang K."/>
        </authorList>
    </citation>
    <scope>NUCLEOTIDE SEQUENCE [LARGE SCALE GENOMIC DNA]</scope>
    <source>
        <strain evidence="6">cv. Huhao1</strain>
        <tissue evidence="5">Leaf</tissue>
    </source>
</reference>
<name>A0A2U1KRB7_ARTAN</name>
<proteinExistence type="inferred from homology"/>
<evidence type="ECO:0000313" key="6">
    <source>
        <dbReference type="Proteomes" id="UP000245207"/>
    </source>
</evidence>
<dbReference type="STRING" id="35608.A0A2U1KRB7"/>
<dbReference type="Proteomes" id="UP000245207">
    <property type="component" value="Unassembled WGS sequence"/>
</dbReference>
<dbReference type="SUPFAM" id="SSF52540">
    <property type="entry name" value="P-loop containing nucleoside triphosphate hydrolases"/>
    <property type="match status" value="1"/>
</dbReference>
<dbReference type="EMBL" id="PKPP01014813">
    <property type="protein sequence ID" value="PWA39243.1"/>
    <property type="molecule type" value="Genomic_DNA"/>
</dbReference>